<dbReference type="InterPro" id="IPR001647">
    <property type="entry name" value="HTH_TetR"/>
</dbReference>
<reference evidence="6 7" key="1">
    <citation type="journal article" date="2014" name="Antonie Van Leeuwenhoek">
        <title>Oenococcus alcoholitolerans sp. nov., a lactic acid bacteria isolated from cachaca and ethanol fermentation processes.</title>
        <authorList>
            <person name="Badotti F."/>
            <person name="Moreira A.P."/>
            <person name="Tonon L.A."/>
            <person name="de Lucena B.T."/>
            <person name="Gomes Fde C."/>
            <person name="Kruger R."/>
            <person name="Thompson C.C."/>
            <person name="de Morais M.A.Jr."/>
            <person name="Rosa C.A."/>
            <person name="Thompson F.L."/>
        </authorList>
    </citation>
    <scope>NUCLEOTIDE SEQUENCE [LARGE SCALE GENOMIC DNA]</scope>
    <source>
        <strain evidence="6 7">UFRJ-M7.2.18</strain>
    </source>
</reference>
<organism evidence="6 7">
    <name type="scientific">Oenococcus alcoholitolerans</name>
    <dbReference type="NCBI Taxonomy" id="931074"/>
    <lineage>
        <taxon>Bacteria</taxon>
        <taxon>Bacillati</taxon>
        <taxon>Bacillota</taxon>
        <taxon>Bacilli</taxon>
        <taxon>Lactobacillales</taxon>
        <taxon>Lactobacillaceae</taxon>
        <taxon>Oenococcus</taxon>
    </lineage>
</organism>
<dbReference type="Proteomes" id="UP000030023">
    <property type="component" value="Unassembled WGS sequence"/>
</dbReference>
<keyword evidence="1" id="KW-0805">Transcription regulation</keyword>
<gene>
    <name evidence="6" type="ORF">Q757_03330</name>
</gene>
<sequence>MNTKDKILEAALGLFLSGGYDGVSISDIVKAANVSKGGLYNYFSSKEDLFYQAVYHSYDRLGAFDVKKFSEKDFQDFKSFYQEFSSTYDGLLSMHGKKLSELVILWIHAIKKFPDLNARSKKFDNLIFDIFNRNIEKGQRSGELSNKLNSREIASIYILVFRSTTIDNVFPAESLETHIEPVSIRHAFDDLYYLIRKGEENALS</sequence>
<feature type="DNA-binding region" description="H-T-H motif" evidence="4">
    <location>
        <begin position="24"/>
        <end position="43"/>
    </location>
</feature>
<evidence type="ECO:0000313" key="7">
    <source>
        <dbReference type="Proteomes" id="UP000030023"/>
    </source>
</evidence>
<dbReference type="Gene3D" id="1.10.357.10">
    <property type="entry name" value="Tetracycline Repressor, domain 2"/>
    <property type="match status" value="1"/>
</dbReference>
<evidence type="ECO:0000259" key="5">
    <source>
        <dbReference type="PROSITE" id="PS50977"/>
    </source>
</evidence>
<dbReference type="PANTHER" id="PTHR47506">
    <property type="entry name" value="TRANSCRIPTIONAL REGULATORY PROTEIN"/>
    <property type="match status" value="1"/>
</dbReference>
<evidence type="ECO:0000256" key="1">
    <source>
        <dbReference type="ARBA" id="ARBA00023015"/>
    </source>
</evidence>
<dbReference type="PROSITE" id="PS50977">
    <property type="entry name" value="HTH_TETR_2"/>
    <property type="match status" value="1"/>
</dbReference>
<accession>A0ABR4XRZ8</accession>
<dbReference type="InterPro" id="IPR009057">
    <property type="entry name" value="Homeodomain-like_sf"/>
</dbReference>
<dbReference type="EMBL" id="AXCV01000112">
    <property type="protein sequence ID" value="KGO32055.1"/>
    <property type="molecule type" value="Genomic_DNA"/>
</dbReference>
<dbReference type="PROSITE" id="PS01081">
    <property type="entry name" value="HTH_TETR_1"/>
    <property type="match status" value="1"/>
</dbReference>
<feature type="domain" description="HTH tetR-type" evidence="5">
    <location>
        <begin position="1"/>
        <end position="61"/>
    </location>
</feature>
<dbReference type="Pfam" id="PF00440">
    <property type="entry name" value="TetR_N"/>
    <property type="match status" value="1"/>
</dbReference>
<comment type="caution">
    <text evidence="6">The sequence shown here is derived from an EMBL/GenBank/DDBJ whole genome shotgun (WGS) entry which is preliminary data.</text>
</comment>
<evidence type="ECO:0000313" key="6">
    <source>
        <dbReference type="EMBL" id="KGO32055.1"/>
    </source>
</evidence>
<name>A0ABR4XRZ8_9LACO</name>
<evidence type="ECO:0000256" key="3">
    <source>
        <dbReference type="ARBA" id="ARBA00023163"/>
    </source>
</evidence>
<dbReference type="PRINTS" id="PR00455">
    <property type="entry name" value="HTHTETR"/>
</dbReference>
<keyword evidence="3" id="KW-0804">Transcription</keyword>
<protein>
    <recommendedName>
        <fullName evidence="5">HTH tetR-type domain-containing protein</fullName>
    </recommendedName>
</protein>
<proteinExistence type="predicted"/>
<dbReference type="PANTHER" id="PTHR47506:SF3">
    <property type="entry name" value="HTH-TYPE TRANSCRIPTIONAL REGULATOR LMRA"/>
    <property type="match status" value="1"/>
</dbReference>
<dbReference type="InterPro" id="IPR023772">
    <property type="entry name" value="DNA-bd_HTH_TetR-type_CS"/>
</dbReference>
<evidence type="ECO:0000256" key="2">
    <source>
        <dbReference type="ARBA" id="ARBA00023125"/>
    </source>
</evidence>
<evidence type="ECO:0000256" key="4">
    <source>
        <dbReference type="PROSITE-ProRule" id="PRU00335"/>
    </source>
</evidence>
<keyword evidence="7" id="KW-1185">Reference proteome</keyword>
<dbReference type="SUPFAM" id="SSF46689">
    <property type="entry name" value="Homeodomain-like"/>
    <property type="match status" value="1"/>
</dbReference>
<keyword evidence="2 4" id="KW-0238">DNA-binding</keyword>